<reference evidence="2" key="1">
    <citation type="submission" date="2015-07" db="EMBL/GenBank/DDBJ databases">
        <title>MeaNS - Measles Nucleotide Surveillance Program.</title>
        <authorList>
            <person name="Tran T."/>
            <person name="Druce J."/>
        </authorList>
    </citation>
    <scope>NUCLEOTIDE SEQUENCE</scope>
    <source>
        <strain evidence="2">UCB-OBI-ISO-001</strain>
        <tissue evidence="2">Gonad</tissue>
    </source>
</reference>
<proteinExistence type="predicted"/>
<keyword evidence="1" id="KW-0732">Signal</keyword>
<name>A0A0L8GHS8_OCTBM</name>
<evidence type="ECO:0000256" key="1">
    <source>
        <dbReference type="SAM" id="SignalP"/>
    </source>
</evidence>
<dbReference type="EMBL" id="KQ421758">
    <property type="protein sequence ID" value="KOF76513.1"/>
    <property type="molecule type" value="Genomic_DNA"/>
</dbReference>
<gene>
    <name evidence="2" type="ORF">OCBIM_22033230mg</name>
</gene>
<dbReference type="AlphaFoldDB" id="A0A0L8GHS8"/>
<protein>
    <recommendedName>
        <fullName evidence="3">Secreted protein</fullName>
    </recommendedName>
</protein>
<feature type="signal peptide" evidence="1">
    <location>
        <begin position="1"/>
        <end position="20"/>
    </location>
</feature>
<evidence type="ECO:0008006" key="3">
    <source>
        <dbReference type="Google" id="ProtNLM"/>
    </source>
</evidence>
<feature type="chain" id="PRO_5005583046" description="Secreted protein" evidence="1">
    <location>
        <begin position="21"/>
        <end position="117"/>
    </location>
</feature>
<organism evidence="2">
    <name type="scientific">Octopus bimaculoides</name>
    <name type="common">California two-spotted octopus</name>
    <dbReference type="NCBI Taxonomy" id="37653"/>
    <lineage>
        <taxon>Eukaryota</taxon>
        <taxon>Metazoa</taxon>
        <taxon>Spiralia</taxon>
        <taxon>Lophotrochozoa</taxon>
        <taxon>Mollusca</taxon>
        <taxon>Cephalopoda</taxon>
        <taxon>Coleoidea</taxon>
        <taxon>Octopodiformes</taxon>
        <taxon>Octopoda</taxon>
        <taxon>Incirrata</taxon>
        <taxon>Octopodidae</taxon>
        <taxon>Octopus</taxon>
    </lineage>
</organism>
<sequence>MYRIVWLSLLGFAYIQQYRCWRSPDQTQNLHLNQINPRFYRENTLFKRANKVHSLPENSIPRRIPRQSGNAYCNLICSYCLNRHIILSCVHYCDPSRNEYVMCLTFYTEAMRQQSSS</sequence>
<accession>A0A0L8GHS8</accession>
<evidence type="ECO:0000313" key="2">
    <source>
        <dbReference type="EMBL" id="KOF76513.1"/>
    </source>
</evidence>